<dbReference type="OrthoDB" id="9784896at2"/>
<dbReference type="GO" id="GO:0016491">
    <property type="term" value="F:oxidoreductase activity"/>
    <property type="evidence" value="ECO:0007669"/>
    <property type="project" value="InterPro"/>
</dbReference>
<dbReference type="AlphaFoldDB" id="A0A3S0RES4"/>
<reference evidence="11 12" key="1">
    <citation type="submission" date="2018-12" db="EMBL/GenBank/DDBJ databases">
        <title>Dyella dinghuensis sp. nov. DHOA06 and Dyella choica sp. nov. 4M-K27, isolated from forest soil.</title>
        <authorList>
            <person name="Qiu L.-H."/>
            <person name="Gao Z.-H."/>
        </authorList>
    </citation>
    <scope>NUCLEOTIDE SEQUENCE [LARGE SCALE GENOMIC DNA]</scope>
    <source>
        <strain evidence="11 12">DHOA06</strain>
    </source>
</reference>
<evidence type="ECO:0000256" key="1">
    <source>
        <dbReference type="ARBA" id="ARBA00004418"/>
    </source>
</evidence>
<dbReference type="InterPro" id="IPR001853">
    <property type="entry name" value="DSBA-like_thioredoxin_dom"/>
</dbReference>
<keyword evidence="12" id="KW-1185">Reference proteome</keyword>
<dbReference type="PIRSF" id="PIRSF001488">
    <property type="entry name" value="Tdi_protein"/>
    <property type="match status" value="1"/>
</dbReference>
<dbReference type="InterPro" id="IPR036249">
    <property type="entry name" value="Thioredoxin-like_sf"/>
</dbReference>
<dbReference type="Pfam" id="PF01323">
    <property type="entry name" value="DSBA"/>
    <property type="match status" value="1"/>
</dbReference>
<feature type="chain" id="PRO_5018568768" description="Thiol:disulfide interchange protein" evidence="9">
    <location>
        <begin position="25"/>
        <end position="221"/>
    </location>
</feature>
<dbReference type="PANTHER" id="PTHR35891:SF2">
    <property type="entry name" value="THIOL:DISULFIDE INTERCHANGE PROTEIN DSBA"/>
    <property type="match status" value="1"/>
</dbReference>
<evidence type="ECO:0000256" key="9">
    <source>
        <dbReference type="SAM" id="SignalP"/>
    </source>
</evidence>
<dbReference type="GO" id="GO:0042597">
    <property type="term" value="C:periplasmic space"/>
    <property type="evidence" value="ECO:0007669"/>
    <property type="project" value="UniProtKB-SubCell"/>
</dbReference>
<keyword evidence="4 7" id="KW-0574">Periplasm</keyword>
<evidence type="ECO:0000313" key="11">
    <source>
        <dbReference type="EMBL" id="RUL64423.1"/>
    </source>
</evidence>
<dbReference type="EMBL" id="RYZR01000005">
    <property type="protein sequence ID" value="RUL64423.1"/>
    <property type="molecule type" value="Genomic_DNA"/>
</dbReference>
<keyword evidence="3 9" id="KW-0732">Signal</keyword>
<keyword evidence="5 7" id="KW-1015">Disulfide bond</keyword>
<comment type="caution">
    <text evidence="11">The sequence shown here is derived from an EMBL/GenBank/DDBJ whole genome shotgun (WGS) entry which is preliminary data.</text>
</comment>
<name>A0A3S0RES4_9GAMM</name>
<comment type="similarity">
    <text evidence="2">Belongs to the thioredoxin family. DsbA subfamily.</text>
</comment>
<proteinExistence type="inferred from homology"/>
<protein>
    <recommendedName>
        <fullName evidence="7">Thiol:disulfide interchange protein</fullName>
    </recommendedName>
</protein>
<sequence>MYTTARFRWTTLFFGLLLTSACNAASPDASTSAPTYTDGNEYVTLAPPYQRMSNAGKVEVVEVFSYACIHCAEFSPYADALRKSLPPGVVFKLVPAPFNDTWVPFARAYYAAKKLGVVEKTHDALFKAKFTDQYPINSPGEIANFYASQGVDKAKFVSIENSPEVDAQIKSDLALIQAWGVDGTPTIVVDGKYRTANVGTFPNLVALTKWLVQKELNEKGK</sequence>
<dbReference type="RefSeq" id="WP_126673703.1">
    <property type="nucleotide sequence ID" value="NZ_RYZR01000005.1"/>
</dbReference>
<organism evidence="11 12">
    <name type="scientific">Dyella dinghuensis</name>
    <dbReference type="NCBI Taxonomy" id="1920169"/>
    <lineage>
        <taxon>Bacteria</taxon>
        <taxon>Pseudomonadati</taxon>
        <taxon>Pseudomonadota</taxon>
        <taxon>Gammaproteobacteria</taxon>
        <taxon>Lysobacterales</taxon>
        <taxon>Rhodanobacteraceae</taxon>
        <taxon>Dyella</taxon>
    </lineage>
</organism>
<evidence type="ECO:0000259" key="10">
    <source>
        <dbReference type="PROSITE" id="PS51352"/>
    </source>
</evidence>
<evidence type="ECO:0000256" key="6">
    <source>
        <dbReference type="ARBA" id="ARBA00023284"/>
    </source>
</evidence>
<dbReference type="InterPro" id="IPR013766">
    <property type="entry name" value="Thioredoxin_domain"/>
</dbReference>
<evidence type="ECO:0000256" key="3">
    <source>
        <dbReference type="ARBA" id="ARBA00022729"/>
    </source>
</evidence>
<feature type="signal peptide" evidence="9">
    <location>
        <begin position="1"/>
        <end position="24"/>
    </location>
</feature>
<evidence type="ECO:0000256" key="5">
    <source>
        <dbReference type="ARBA" id="ARBA00023157"/>
    </source>
</evidence>
<feature type="disulfide bond" description="Redox-active" evidence="8">
    <location>
        <begin position="68"/>
        <end position="71"/>
    </location>
</feature>
<evidence type="ECO:0000256" key="7">
    <source>
        <dbReference type="PIRNR" id="PIRNR001488"/>
    </source>
</evidence>
<evidence type="ECO:0000256" key="4">
    <source>
        <dbReference type="ARBA" id="ARBA00022764"/>
    </source>
</evidence>
<dbReference type="Gene3D" id="3.40.30.10">
    <property type="entry name" value="Glutaredoxin"/>
    <property type="match status" value="1"/>
</dbReference>
<accession>A0A3S0RES4</accession>
<dbReference type="CDD" id="cd03019">
    <property type="entry name" value="DsbA_DsbA"/>
    <property type="match status" value="1"/>
</dbReference>
<dbReference type="SUPFAM" id="SSF52833">
    <property type="entry name" value="Thioredoxin-like"/>
    <property type="match status" value="1"/>
</dbReference>
<evidence type="ECO:0000313" key="12">
    <source>
        <dbReference type="Proteomes" id="UP000267077"/>
    </source>
</evidence>
<dbReference type="PROSITE" id="PS51257">
    <property type="entry name" value="PROKAR_LIPOPROTEIN"/>
    <property type="match status" value="1"/>
</dbReference>
<dbReference type="InterPro" id="IPR050824">
    <property type="entry name" value="Thiol_disulfide_DsbA"/>
</dbReference>
<feature type="domain" description="Thioredoxin" evidence="10">
    <location>
        <begin position="20"/>
        <end position="178"/>
    </location>
</feature>
<dbReference type="PROSITE" id="PS51352">
    <property type="entry name" value="THIOREDOXIN_2"/>
    <property type="match status" value="1"/>
</dbReference>
<evidence type="ECO:0000256" key="8">
    <source>
        <dbReference type="PIRSR" id="PIRSR001488-1"/>
    </source>
</evidence>
<gene>
    <name evidence="11" type="ORF">EKH79_10355</name>
</gene>
<evidence type="ECO:0000256" key="2">
    <source>
        <dbReference type="ARBA" id="ARBA00005791"/>
    </source>
</evidence>
<dbReference type="Proteomes" id="UP000267077">
    <property type="component" value="Unassembled WGS sequence"/>
</dbReference>
<dbReference type="InterPro" id="IPR023205">
    <property type="entry name" value="DsbA/DsbL"/>
</dbReference>
<comment type="subcellular location">
    <subcellularLocation>
        <location evidence="1 7">Periplasm</location>
    </subcellularLocation>
</comment>
<dbReference type="PANTHER" id="PTHR35891">
    <property type="entry name" value="THIOL:DISULFIDE INTERCHANGE PROTEIN DSBA"/>
    <property type="match status" value="1"/>
</dbReference>
<keyword evidence="6" id="KW-0676">Redox-active center</keyword>